<sequence length="1275" mass="140286">MATLAEKFDKIKSPNLQNQRHTAIVLNAVEDTLRDQKADFSPAAYFAALLALLNQALSSERGIVNKELATSVVYLLDITADYVPAPLLRSKFSQILTNLVPALTLPDVEAPLLRPSIGCLESLLVAQDAAAWALPQTQIGPRRATAGLLSLAVDHRPKVRKRAQEALIKVLKNPPPSPSLDHPAADMCAETALRTLHDSVTAAGKNKKGRHGPQNHDPAIIHSLHLIKTVASASGGWPSKKIEPLVELLMNVSRSSNEYVTMAAFEVFEVIFEGMADDFSSAKLPRLLEAIQELKPAQNDSQLLPPWIAVLSRGYDVSAQINPQETFEKLPELFEMVSAFLASPSQNIRISASECLISFLANCIPNSVILEPSVYDEKTLEKLAKYASDLLSVKYQAAWAEVFNVCGAMFDAFKWRSSPYLRNIVKTIGEIRGNESFQGKKEADQVLGRAVYAMGPAEVLEILPLNIAQQKPGQPGRVWLLPILRDNVSNTNLAHFRSEFVPLSEALYQRVLEYGKAEKTVEVKIFETLIQQTWSILPGYCELPLDLEKAFDQSFAELLSNVLYKQTELRVDICKALQNLVESNQAILSLETEGDDLIVQRRITKDAAKKNIAHLAGFSSNLLAVLFNVYSQTLPHYRGYILQCINAYLSITPEKELDETFNRVTTMLESELPSEEEAAKKGNLPKGTGDKMPPTSHTLIDLLIAMSIYLPRSTYGKLFSLASVILNRQTSDPQLIKKAYKLIPRLATTELGRTALSERSSELQSLMLATADKTPSPARRDRLHAIHELVTYLPTSDLHFIPSVLPEVVLGCKESNEKARSASFDLIIHMAKRTIDPERNPPGTKIRNSLVPHMPNDSPDAPATLEEFFTMVSAGLAGSSPHMVAASVTALSRLFFEFHSKMSSQVVLDLVQTVELFLTSNNREIVKSVLGFVKVAVVCLPEDMLRPRLDSLVPKLMVWSKEHKGRLRTKVKGILDRLIRRFGAAMVEALVGEADRKLVVNVRKERERRKRKKEKREAAEEEEDEGAAPARGKTFTNEFDKAVYGSDLSSDESDLDDASEIEIDEEGRIQSVSSTKKGKAGKGNKGGEQYIREESPESNPLDLLAPDALASISTTKPSVRFLNTGPGAKKKRSAKVDADGKLILGDDEDGDVDMTGAAGDGEQPESGINAYLEAVSGPNAIRRGQKGRLKFNKQKKDDEMDVDGEDDDEEEKTKAKVAAAAAALAKKKKPIVSGRRGLGAPKSHGPSGSGRIEKRRNIVAKRSGRGSIQIGNRKR</sequence>
<dbReference type="Gene3D" id="1.25.10.10">
    <property type="entry name" value="Leucine-rich Repeat Variant"/>
    <property type="match status" value="2"/>
</dbReference>
<feature type="domain" description="RRP12 N-terminal HEAT" evidence="6">
    <location>
        <begin position="13"/>
        <end position="273"/>
    </location>
</feature>
<dbReference type="AlphaFoldDB" id="A0A0F4YFE1"/>
<dbReference type="Pfam" id="PF08161">
    <property type="entry name" value="RRP12_HEAT"/>
    <property type="match status" value="1"/>
</dbReference>
<dbReference type="GO" id="GO:0005634">
    <property type="term" value="C:nucleus"/>
    <property type="evidence" value="ECO:0007669"/>
    <property type="project" value="UniProtKB-SubCell"/>
</dbReference>
<feature type="region of interest" description="Disordered" evidence="4">
    <location>
        <begin position="1003"/>
        <end position="1036"/>
    </location>
</feature>
<feature type="compositionally biased region" description="Basic residues" evidence="4">
    <location>
        <begin position="1183"/>
        <end position="1193"/>
    </location>
</feature>
<dbReference type="RefSeq" id="XP_013323467.1">
    <property type="nucleotide sequence ID" value="XM_013468013.1"/>
</dbReference>
<feature type="region of interest" description="Disordered" evidence="4">
    <location>
        <begin position="1183"/>
        <end position="1211"/>
    </location>
</feature>
<evidence type="ECO:0000313" key="7">
    <source>
        <dbReference type="EMBL" id="KKA16855.1"/>
    </source>
</evidence>
<feature type="region of interest" description="Disordered" evidence="4">
    <location>
        <begin position="1226"/>
        <end position="1275"/>
    </location>
</feature>
<feature type="region of interest" description="Disordered" evidence="4">
    <location>
        <begin position="1061"/>
        <end position="1165"/>
    </location>
</feature>
<protein>
    <submittedName>
        <fullName evidence="7">Pre-rRNA processing protein Rrp12</fullName>
    </submittedName>
</protein>
<evidence type="ECO:0000313" key="8">
    <source>
        <dbReference type="Proteomes" id="UP000053958"/>
    </source>
</evidence>
<feature type="region of interest" description="Disordered" evidence="4">
    <location>
        <begin position="669"/>
        <end position="691"/>
    </location>
</feature>
<feature type="compositionally biased region" description="Low complexity" evidence="4">
    <location>
        <begin position="1100"/>
        <end position="1110"/>
    </location>
</feature>
<gene>
    <name evidence="7" type="ORF">T310_9572</name>
</gene>
<dbReference type="InterPro" id="IPR016024">
    <property type="entry name" value="ARM-type_fold"/>
</dbReference>
<dbReference type="PANTHER" id="PTHR48287">
    <property type="entry name" value="ARM REPEAT SUPERFAMILY PROTEIN"/>
    <property type="match status" value="1"/>
</dbReference>
<dbReference type="SUPFAM" id="SSF48371">
    <property type="entry name" value="ARM repeat"/>
    <property type="match status" value="1"/>
</dbReference>
<keyword evidence="8" id="KW-1185">Reference proteome</keyword>
<dbReference type="InterPro" id="IPR011989">
    <property type="entry name" value="ARM-like"/>
</dbReference>
<evidence type="ECO:0000256" key="2">
    <source>
        <dbReference type="ARBA" id="ARBA00007690"/>
    </source>
</evidence>
<name>A0A0F4YFE1_RASE3</name>
<dbReference type="OrthoDB" id="2192888at2759"/>
<dbReference type="InterPro" id="IPR012978">
    <property type="entry name" value="HEAT_RRP12"/>
</dbReference>
<comment type="similarity">
    <text evidence="2">Belongs to the RRP12 family.</text>
</comment>
<dbReference type="GeneID" id="25321504"/>
<evidence type="ECO:0000259" key="5">
    <source>
        <dbReference type="Pfam" id="PF08161"/>
    </source>
</evidence>
<reference evidence="7 8" key="1">
    <citation type="submission" date="2015-04" db="EMBL/GenBank/DDBJ databases">
        <authorList>
            <person name="Heijne W.H."/>
            <person name="Fedorova N.D."/>
            <person name="Nierman W.C."/>
            <person name="Vollebregt A.W."/>
            <person name="Zhao Z."/>
            <person name="Wu L."/>
            <person name="Kumar M."/>
            <person name="Stam H."/>
            <person name="van den Berg M.A."/>
            <person name="Pel H.J."/>
        </authorList>
    </citation>
    <scope>NUCLEOTIDE SEQUENCE [LARGE SCALE GENOMIC DNA]</scope>
    <source>
        <strain evidence="7 8">CBS 393.64</strain>
    </source>
</reference>
<feature type="domain" description="RRP12 HEAT" evidence="5">
    <location>
        <begin position="343"/>
        <end position="633"/>
    </location>
</feature>
<dbReference type="InterPro" id="IPR052087">
    <property type="entry name" value="RRP12"/>
</dbReference>
<evidence type="ECO:0000256" key="3">
    <source>
        <dbReference type="ARBA" id="ARBA00023242"/>
    </source>
</evidence>
<accession>A0A0F4YFE1</accession>
<dbReference type="Proteomes" id="UP000053958">
    <property type="component" value="Unassembled WGS sequence"/>
</dbReference>
<dbReference type="STRING" id="1408163.A0A0F4YFE1"/>
<feature type="compositionally biased region" description="Acidic residues" evidence="4">
    <location>
        <begin position="1199"/>
        <end position="1210"/>
    </location>
</feature>
<evidence type="ECO:0000256" key="1">
    <source>
        <dbReference type="ARBA" id="ARBA00004123"/>
    </source>
</evidence>
<dbReference type="InterPro" id="IPR057860">
    <property type="entry name" value="HEAT_RRP12_N"/>
</dbReference>
<proteinExistence type="inferred from homology"/>
<comment type="caution">
    <text evidence="7">The sequence shown here is derived from an EMBL/GenBank/DDBJ whole genome shotgun (WGS) entry which is preliminary data.</text>
</comment>
<keyword evidence="3" id="KW-0539">Nucleus</keyword>
<evidence type="ECO:0000259" key="6">
    <source>
        <dbReference type="Pfam" id="PF25772"/>
    </source>
</evidence>
<dbReference type="EMBL" id="LASV01000733">
    <property type="protein sequence ID" value="KKA16855.1"/>
    <property type="molecule type" value="Genomic_DNA"/>
</dbReference>
<comment type="subcellular location">
    <subcellularLocation>
        <location evidence="1">Nucleus</location>
    </subcellularLocation>
</comment>
<organism evidence="7 8">
    <name type="scientific">Rasamsonia emersonii (strain ATCC 16479 / CBS 393.64 / IMI 116815)</name>
    <dbReference type="NCBI Taxonomy" id="1408163"/>
    <lineage>
        <taxon>Eukaryota</taxon>
        <taxon>Fungi</taxon>
        <taxon>Dikarya</taxon>
        <taxon>Ascomycota</taxon>
        <taxon>Pezizomycotina</taxon>
        <taxon>Eurotiomycetes</taxon>
        <taxon>Eurotiomycetidae</taxon>
        <taxon>Eurotiales</taxon>
        <taxon>Trichocomaceae</taxon>
        <taxon>Rasamsonia</taxon>
    </lineage>
</organism>
<evidence type="ECO:0000256" key="4">
    <source>
        <dbReference type="SAM" id="MobiDB-lite"/>
    </source>
</evidence>
<dbReference type="Pfam" id="PF25772">
    <property type="entry name" value="HEAT_RRP12_N"/>
    <property type="match status" value="1"/>
</dbReference>
<dbReference type="PANTHER" id="PTHR48287:SF1">
    <property type="entry name" value="ARM REPEAT SUPERFAMILY PROTEIN"/>
    <property type="match status" value="1"/>
</dbReference>